<comment type="caution">
    <text evidence="1">The sequence shown here is derived from an EMBL/GenBank/DDBJ whole genome shotgun (WGS) entry which is preliminary data.</text>
</comment>
<name>A0A849BF72_9ACTN</name>
<dbReference type="RefSeq" id="WP_171201578.1">
    <property type="nucleotide sequence ID" value="NZ_BAAANP010000046.1"/>
</dbReference>
<dbReference type="EMBL" id="JABEMA010000006">
    <property type="protein sequence ID" value="NNH21710.1"/>
    <property type="molecule type" value="Genomic_DNA"/>
</dbReference>
<evidence type="ECO:0000313" key="1">
    <source>
        <dbReference type="EMBL" id="NNH21710.1"/>
    </source>
</evidence>
<accession>A0A849BF72</accession>
<dbReference type="Proteomes" id="UP000555552">
    <property type="component" value="Unassembled WGS sequence"/>
</dbReference>
<gene>
    <name evidence="1" type="ORF">HLB09_01125</name>
</gene>
<reference evidence="1 2" key="1">
    <citation type="submission" date="2020-05" db="EMBL/GenBank/DDBJ databases">
        <title>MicrobeNet Type strains.</title>
        <authorList>
            <person name="Nicholson A.C."/>
        </authorList>
    </citation>
    <scope>NUCLEOTIDE SEQUENCE [LARGE SCALE GENOMIC DNA]</scope>
    <source>
        <strain evidence="1 2">JCM 14547</strain>
    </source>
</reference>
<keyword evidence="2" id="KW-1185">Reference proteome</keyword>
<evidence type="ECO:0000313" key="2">
    <source>
        <dbReference type="Proteomes" id="UP000555552"/>
    </source>
</evidence>
<protein>
    <submittedName>
        <fullName evidence="1">Uncharacterized protein</fullName>
    </submittedName>
</protein>
<proteinExistence type="predicted"/>
<sequence length="97" mass="10355">MSVAHVLDEAQLAALSTRTSAQRAAALLAIDHLPAVPVPQRAALLQEARGWLADCGWQAEADDIPDVLVRDLVDRRYEGGWPGFVVANVDLLDPAGS</sequence>
<dbReference type="AlphaFoldDB" id="A0A849BF72"/>
<organism evidence="1 2">
    <name type="scientific">Pseudokineococcus marinus</name>
    <dbReference type="NCBI Taxonomy" id="351215"/>
    <lineage>
        <taxon>Bacteria</taxon>
        <taxon>Bacillati</taxon>
        <taxon>Actinomycetota</taxon>
        <taxon>Actinomycetes</taxon>
        <taxon>Kineosporiales</taxon>
        <taxon>Kineosporiaceae</taxon>
        <taxon>Pseudokineococcus</taxon>
    </lineage>
</organism>